<sequence length="301" mass="33475">MESKRLMIFGCGYVGRSLAKATAEAGWEVWIHSRNAKSLAEVNEIPTERRIIGNLHEDEWQSRLKGQWDAVVNLVSSAGGGLEGYKLSYLEGNRSIRAWAEEAAVRRFIYSSATSVYPQTEGEWVSEDDVPEMNHLSPSGAVLREAELEILQSDIFPERVVARLAGIYGPGRHLYLNRLQEGAQSLPGDGSAWLNLIYLKDIVTALIQLLDAPMPNVAEVFNVVDDEPARKQEIVDWLATKLGLPTIPFNPDDLGPRASRRTTQGGLPNRRVSNAKLKESIGWKPSHPSFREGYADILKGR</sequence>
<accession>A0A6B2M077</accession>
<dbReference type="GO" id="GO:0005737">
    <property type="term" value="C:cytoplasm"/>
    <property type="evidence" value="ECO:0007669"/>
    <property type="project" value="TreeGrafter"/>
</dbReference>
<organism evidence="2 3">
    <name type="scientific">Oceanipulchritudo coccoides</name>
    <dbReference type="NCBI Taxonomy" id="2706888"/>
    <lineage>
        <taxon>Bacteria</taxon>
        <taxon>Pseudomonadati</taxon>
        <taxon>Verrucomicrobiota</taxon>
        <taxon>Opitutia</taxon>
        <taxon>Puniceicoccales</taxon>
        <taxon>Oceanipulchritudinaceae</taxon>
        <taxon>Oceanipulchritudo</taxon>
    </lineage>
</organism>
<reference evidence="2 3" key="1">
    <citation type="submission" date="2020-02" db="EMBL/GenBank/DDBJ databases">
        <title>Albibacoteraceae fam. nov., the first described family within the subdivision 4 Verrucomicrobia.</title>
        <authorList>
            <person name="Xi F."/>
        </authorList>
    </citation>
    <scope>NUCLEOTIDE SEQUENCE [LARGE SCALE GENOMIC DNA]</scope>
    <source>
        <strain evidence="2 3">CK1056</strain>
    </source>
</reference>
<dbReference type="GO" id="GO:0004029">
    <property type="term" value="F:aldehyde dehydrogenase (NAD+) activity"/>
    <property type="evidence" value="ECO:0007669"/>
    <property type="project" value="TreeGrafter"/>
</dbReference>
<dbReference type="EMBL" id="JAAGNX010000001">
    <property type="protein sequence ID" value="NDV61746.1"/>
    <property type="molecule type" value="Genomic_DNA"/>
</dbReference>
<dbReference type="InterPro" id="IPR001509">
    <property type="entry name" value="Epimerase_deHydtase"/>
</dbReference>
<dbReference type="AlphaFoldDB" id="A0A6B2M077"/>
<dbReference type="Proteomes" id="UP000478417">
    <property type="component" value="Unassembled WGS sequence"/>
</dbReference>
<evidence type="ECO:0000313" key="3">
    <source>
        <dbReference type="Proteomes" id="UP000478417"/>
    </source>
</evidence>
<dbReference type="InterPro" id="IPR051783">
    <property type="entry name" value="NAD(P)-dependent_oxidoreduct"/>
</dbReference>
<feature type="domain" description="NAD-dependent epimerase/dehydratase" evidence="1">
    <location>
        <begin position="12"/>
        <end position="223"/>
    </location>
</feature>
<comment type="caution">
    <text evidence="2">The sequence shown here is derived from an EMBL/GenBank/DDBJ whole genome shotgun (WGS) entry which is preliminary data.</text>
</comment>
<protein>
    <submittedName>
        <fullName evidence="2">NAD-dependent epimerase/dehydratase family protein</fullName>
    </submittedName>
</protein>
<proteinExistence type="predicted"/>
<gene>
    <name evidence="2" type="ORF">G0Q06_04720</name>
</gene>
<dbReference type="PANTHER" id="PTHR48079">
    <property type="entry name" value="PROTEIN YEEZ"/>
    <property type="match status" value="1"/>
</dbReference>
<evidence type="ECO:0000259" key="1">
    <source>
        <dbReference type="Pfam" id="PF01370"/>
    </source>
</evidence>
<keyword evidence="3" id="KW-1185">Reference proteome</keyword>
<dbReference type="SUPFAM" id="SSF51735">
    <property type="entry name" value="NAD(P)-binding Rossmann-fold domains"/>
    <property type="match status" value="1"/>
</dbReference>
<evidence type="ECO:0000313" key="2">
    <source>
        <dbReference type="EMBL" id="NDV61746.1"/>
    </source>
</evidence>
<dbReference type="Gene3D" id="3.40.50.720">
    <property type="entry name" value="NAD(P)-binding Rossmann-like Domain"/>
    <property type="match status" value="1"/>
</dbReference>
<dbReference type="PANTHER" id="PTHR48079:SF6">
    <property type="entry name" value="NAD(P)-BINDING DOMAIN-CONTAINING PROTEIN-RELATED"/>
    <property type="match status" value="1"/>
</dbReference>
<dbReference type="Pfam" id="PF01370">
    <property type="entry name" value="Epimerase"/>
    <property type="match status" value="1"/>
</dbReference>
<name>A0A6B2M077_9BACT</name>
<dbReference type="RefSeq" id="WP_163962942.1">
    <property type="nucleotide sequence ID" value="NZ_JAAGNX010000001.1"/>
</dbReference>
<dbReference type="InterPro" id="IPR036291">
    <property type="entry name" value="NAD(P)-bd_dom_sf"/>
</dbReference>